<comment type="caution">
    <text evidence="3">The sequence shown here is derived from an EMBL/GenBank/DDBJ whole genome shotgun (WGS) entry which is preliminary data.</text>
</comment>
<protein>
    <submittedName>
        <fullName evidence="3">Reverse transcriptase domain-containing protein</fullName>
    </submittedName>
</protein>
<accession>A0ABQ5CRV9</accession>
<dbReference type="InterPro" id="IPR002156">
    <property type="entry name" value="RNaseH_domain"/>
</dbReference>
<keyword evidence="3" id="KW-0695">RNA-directed DNA polymerase</keyword>
<organism evidence="3 4">
    <name type="scientific">Tanacetum coccineum</name>
    <dbReference type="NCBI Taxonomy" id="301880"/>
    <lineage>
        <taxon>Eukaryota</taxon>
        <taxon>Viridiplantae</taxon>
        <taxon>Streptophyta</taxon>
        <taxon>Embryophyta</taxon>
        <taxon>Tracheophyta</taxon>
        <taxon>Spermatophyta</taxon>
        <taxon>Magnoliopsida</taxon>
        <taxon>eudicotyledons</taxon>
        <taxon>Gunneridae</taxon>
        <taxon>Pentapetalae</taxon>
        <taxon>asterids</taxon>
        <taxon>campanulids</taxon>
        <taxon>Asterales</taxon>
        <taxon>Asteraceae</taxon>
        <taxon>Asteroideae</taxon>
        <taxon>Anthemideae</taxon>
        <taxon>Anthemidinae</taxon>
        <taxon>Tanacetum</taxon>
    </lineage>
</organism>
<dbReference type="InterPro" id="IPR036397">
    <property type="entry name" value="RNaseH_sf"/>
</dbReference>
<dbReference type="PANTHER" id="PTHR48475">
    <property type="entry name" value="RIBONUCLEASE H"/>
    <property type="match status" value="1"/>
</dbReference>
<sequence length="140" mass="15303">MPINPAAQQVHNQEDSSSTSSIDIEAHEAPPIITTSKEQTSPISLIVADEFCQEDSAYLMAILERPEEDDPGTAMDVEEELLEPWTLFTDGSSCANGFGAGLILTNVEGAEFTYTLRFRFEVTNNEAEYEASIAGLRIAK</sequence>
<name>A0ABQ5CRV9_9ASTR</name>
<evidence type="ECO:0000313" key="3">
    <source>
        <dbReference type="EMBL" id="GJT29073.1"/>
    </source>
</evidence>
<dbReference type="PROSITE" id="PS50879">
    <property type="entry name" value="RNASE_H_1"/>
    <property type="match status" value="1"/>
</dbReference>
<dbReference type="SUPFAM" id="SSF53098">
    <property type="entry name" value="Ribonuclease H-like"/>
    <property type="match status" value="1"/>
</dbReference>
<dbReference type="EMBL" id="BQNB010014512">
    <property type="protein sequence ID" value="GJT29073.1"/>
    <property type="molecule type" value="Genomic_DNA"/>
</dbReference>
<keyword evidence="4" id="KW-1185">Reference proteome</keyword>
<gene>
    <name evidence="3" type="ORF">Tco_0909348</name>
</gene>
<keyword evidence="3" id="KW-0808">Transferase</keyword>
<keyword evidence="3" id="KW-0548">Nucleotidyltransferase</keyword>
<dbReference type="InterPro" id="IPR012337">
    <property type="entry name" value="RNaseH-like_sf"/>
</dbReference>
<proteinExistence type="predicted"/>
<reference evidence="3" key="1">
    <citation type="journal article" date="2022" name="Int. J. Mol. Sci.">
        <title>Draft Genome of Tanacetum Coccineum: Genomic Comparison of Closely Related Tanacetum-Family Plants.</title>
        <authorList>
            <person name="Yamashiro T."/>
            <person name="Shiraishi A."/>
            <person name="Nakayama K."/>
            <person name="Satake H."/>
        </authorList>
    </citation>
    <scope>NUCLEOTIDE SEQUENCE</scope>
</reference>
<evidence type="ECO:0000313" key="4">
    <source>
        <dbReference type="Proteomes" id="UP001151760"/>
    </source>
</evidence>
<dbReference type="Proteomes" id="UP001151760">
    <property type="component" value="Unassembled WGS sequence"/>
</dbReference>
<evidence type="ECO:0000256" key="1">
    <source>
        <dbReference type="SAM" id="MobiDB-lite"/>
    </source>
</evidence>
<feature type="compositionally biased region" description="Polar residues" evidence="1">
    <location>
        <begin position="1"/>
        <end position="11"/>
    </location>
</feature>
<dbReference type="PANTHER" id="PTHR48475:SF2">
    <property type="entry name" value="RIBONUCLEASE H"/>
    <property type="match status" value="1"/>
</dbReference>
<dbReference type="Gene3D" id="3.30.420.10">
    <property type="entry name" value="Ribonuclease H-like superfamily/Ribonuclease H"/>
    <property type="match status" value="1"/>
</dbReference>
<reference evidence="3" key="2">
    <citation type="submission" date="2022-01" db="EMBL/GenBank/DDBJ databases">
        <authorList>
            <person name="Yamashiro T."/>
            <person name="Shiraishi A."/>
            <person name="Satake H."/>
            <person name="Nakayama K."/>
        </authorList>
    </citation>
    <scope>NUCLEOTIDE SEQUENCE</scope>
</reference>
<evidence type="ECO:0000259" key="2">
    <source>
        <dbReference type="PROSITE" id="PS50879"/>
    </source>
</evidence>
<dbReference type="GO" id="GO:0003964">
    <property type="term" value="F:RNA-directed DNA polymerase activity"/>
    <property type="evidence" value="ECO:0007669"/>
    <property type="project" value="UniProtKB-KW"/>
</dbReference>
<feature type="domain" description="RNase H type-1" evidence="2">
    <location>
        <begin position="81"/>
        <end position="140"/>
    </location>
</feature>
<feature type="region of interest" description="Disordered" evidence="1">
    <location>
        <begin position="1"/>
        <end position="21"/>
    </location>
</feature>